<evidence type="ECO:0000313" key="3">
    <source>
        <dbReference type="Proteomes" id="UP000299102"/>
    </source>
</evidence>
<reference evidence="2 3" key="1">
    <citation type="journal article" date="2019" name="Commun. Biol.">
        <title>The bagworm genome reveals a unique fibroin gene that provides high tensile strength.</title>
        <authorList>
            <person name="Kono N."/>
            <person name="Nakamura H."/>
            <person name="Ohtoshi R."/>
            <person name="Tomita M."/>
            <person name="Numata K."/>
            <person name="Arakawa K."/>
        </authorList>
    </citation>
    <scope>NUCLEOTIDE SEQUENCE [LARGE SCALE GENOMIC DNA]</scope>
</reference>
<name>A0A4C1U5V1_EUMVA</name>
<gene>
    <name evidence="2" type="ORF">EVAR_11953_1</name>
</gene>
<dbReference type="EMBL" id="BGZK01000128">
    <property type="protein sequence ID" value="GBP21354.1"/>
    <property type="molecule type" value="Genomic_DNA"/>
</dbReference>
<dbReference type="AlphaFoldDB" id="A0A4C1U5V1"/>
<keyword evidence="3" id="KW-1185">Reference proteome</keyword>
<comment type="caution">
    <text evidence="2">The sequence shown here is derived from an EMBL/GenBank/DDBJ whole genome shotgun (WGS) entry which is preliminary data.</text>
</comment>
<organism evidence="2 3">
    <name type="scientific">Eumeta variegata</name>
    <name type="common">Bagworm moth</name>
    <name type="synonym">Eumeta japonica</name>
    <dbReference type="NCBI Taxonomy" id="151549"/>
    <lineage>
        <taxon>Eukaryota</taxon>
        <taxon>Metazoa</taxon>
        <taxon>Ecdysozoa</taxon>
        <taxon>Arthropoda</taxon>
        <taxon>Hexapoda</taxon>
        <taxon>Insecta</taxon>
        <taxon>Pterygota</taxon>
        <taxon>Neoptera</taxon>
        <taxon>Endopterygota</taxon>
        <taxon>Lepidoptera</taxon>
        <taxon>Glossata</taxon>
        <taxon>Ditrysia</taxon>
        <taxon>Tineoidea</taxon>
        <taxon>Psychidae</taxon>
        <taxon>Oiketicinae</taxon>
        <taxon>Eumeta</taxon>
    </lineage>
</organism>
<protein>
    <submittedName>
        <fullName evidence="2">Uncharacterized protein</fullName>
    </submittedName>
</protein>
<proteinExistence type="predicted"/>
<evidence type="ECO:0000256" key="1">
    <source>
        <dbReference type="SAM" id="MobiDB-lite"/>
    </source>
</evidence>
<accession>A0A4C1U5V1</accession>
<dbReference type="Proteomes" id="UP000299102">
    <property type="component" value="Unassembled WGS sequence"/>
</dbReference>
<feature type="region of interest" description="Disordered" evidence="1">
    <location>
        <begin position="42"/>
        <end position="71"/>
    </location>
</feature>
<evidence type="ECO:0000313" key="2">
    <source>
        <dbReference type="EMBL" id="GBP21354.1"/>
    </source>
</evidence>
<sequence>MTLQYDGSRRLCMYRHFTTSEERQRWCITKLLPRVFTAVSSKRPNPGFRGLPVSPGQRARACGARHKGVSE</sequence>